<dbReference type="EMBL" id="PUHR01000003">
    <property type="protein sequence ID" value="KAG0672363.1"/>
    <property type="molecule type" value="Genomic_DNA"/>
</dbReference>
<dbReference type="GO" id="GO:0000993">
    <property type="term" value="F:RNA polymerase II complex binding"/>
    <property type="evidence" value="ECO:0007669"/>
    <property type="project" value="TreeGrafter"/>
</dbReference>
<dbReference type="Proteomes" id="UP000750334">
    <property type="component" value="Unassembled WGS sequence"/>
</dbReference>
<evidence type="ECO:0000256" key="2">
    <source>
        <dbReference type="ARBA" id="ARBA00010427"/>
    </source>
</evidence>
<dbReference type="InterPro" id="IPR031336">
    <property type="entry name" value="CDC73_C"/>
</dbReference>
<evidence type="ECO:0000313" key="7">
    <source>
        <dbReference type="EMBL" id="KAG0672363.1"/>
    </source>
</evidence>
<name>A0A9P7BDQ0_MAUEX</name>
<dbReference type="GO" id="GO:0006368">
    <property type="term" value="P:transcription elongation by RNA polymerase II"/>
    <property type="evidence" value="ECO:0007669"/>
    <property type="project" value="InterPro"/>
</dbReference>
<dbReference type="PANTHER" id="PTHR12466:SF8">
    <property type="entry name" value="PARAFIBROMIN"/>
    <property type="match status" value="1"/>
</dbReference>
<dbReference type="Gene3D" id="3.40.50.11990">
    <property type="entry name" value="RNA polymerase II accessory factor, Cdc73 C-terminal domain"/>
    <property type="match status" value="1"/>
</dbReference>
<feature type="region of interest" description="Disordered" evidence="5">
    <location>
        <begin position="220"/>
        <end position="240"/>
    </location>
</feature>
<dbReference type="OrthoDB" id="2186602at2759"/>
<organism evidence="7 8">
    <name type="scientific">Maudiozyma exigua</name>
    <name type="common">Yeast</name>
    <name type="synonym">Kazachstania exigua</name>
    <dbReference type="NCBI Taxonomy" id="34358"/>
    <lineage>
        <taxon>Eukaryota</taxon>
        <taxon>Fungi</taxon>
        <taxon>Dikarya</taxon>
        <taxon>Ascomycota</taxon>
        <taxon>Saccharomycotina</taxon>
        <taxon>Saccharomycetes</taxon>
        <taxon>Saccharomycetales</taxon>
        <taxon>Saccharomycetaceae</taxon>
        <taxon>Maudiozyma</taxon>
    </lineage>
</organism>
<dbReference type="InterPro" id="IPR007852">
    <property type="entry name" value="Cdc73/Parafibromin"/>
</dbReference>
<dbReference type="Pfam" id="PF05179">
    <property type="entry name" value="CDC73_C"/>
    <property type="match status" value="1"/>
</dbReference>
<evidence type="ECO:0000256" key="1">
    <source>
        <dbReference type="ARBA" id="ARBA00004123"/>
    </source>
</evidence>
<keyword evidence="8" id="KW-1185">Reference proteome</keyword>
<accession>A0A9P7BDQ0</accession>
<keyword evidence="4" id="KW-0539">Nucleus</keyword>
<evidence type="ECO:0000259" key="6">
    <source>
        <dbReference type="Pfam" id="PF05179"/>
    </source>
</evidence>
<comment type="subcellular location">
    <subcellularLocation>
        <location evidence="1">Nucleus</location>
    </subcellularLocation>
</comment>
<feature type="domain" description="Cell division control protein 73 C-terminal" evidence="6">
    <location>
        <begin position="246"/>
        <end position="397"/>
    </location>
</feature>
<dbReference type="AlphaFoldDB" id="A0A9P7BDQ0"/>
<keyword evidence="3" id="KW-0804">Transcription</keyword>
<dbReference type="PANTHER" id="PTHR12466">
    <property type="entry name" value="CDC73 DOMAIN PROTEIN"/>
    <property type="match status" value="1"/>
</dbReference>
<gene>
    <name evidence="7" type="primary">CDC73</name>
    <name evidence="7" type="ORF">C6P45_003047</name>
</gene>
<comment type="caution">
    <text evidence="7">The sequence shown here is derived from an EMBL/GenBank/DDBJ whole genome shotgun (WGS) entry which is preliminary data.</text>
</comment>
<comment type="similarity">
    <text evidence="2">Belongs to the CDC73 family.</text>
</comment>
<evidence type="ECO:0000256" key="5">
    <source>
        <dbReference type="SAM" id="MobiDB-lite"/>
    </source>
</evidence>
<proteinExistence type="inferred from homology"/>
<evidence type="ECO:0000313" key="8">
    <source>
        <dbReference type="Proteomes" id="UP000750334"/>
    </source>
</evidence>
<evidence type="ECO:0000256" key="3">
    <source>
        <dbReference type="ARBA" id="ARBA00023163"/>
    </source>
</evidence>
<feature type="region of interest" description="Disordered" evidence="5">
    <location>
        <begin position="130"/>
        <end position="161"/>
    </location>
</feature>
<reference evidence="7 8" key="1">
    <citation type="submission" date="2020-11" db="EMBL/GenBank/DDBJ databases">
        <title>Kefir isolates.</title>
        <authorList>
            <person name="Marcisauskas S."/>
            <person name="Kim Y."/>
            <person name="Blasche S."/>
        </authorList>
    </citation>
    <scope>NUCLEOTIDE SEQUENCE [LARGE SCALE GENOMIC DNA]</scope>
    <source>
        <strain evidence="7 8">OG2</strain>
    </source>
</reference>
<dbReference type="GO" id="GO:0032968">
    <property type="term" value="P:positive regulation of transcription elongation by RNA polymerase II"/>
    <property type="evidence" value="ECO:0007669"/>
    <property type="project" value="TreeGrafter"/>
</dbReference>
<dbReference type="InterPro" id="IPR038103">
    <property type="entry name" value="CDC73_C_sf"/>
</dbReference>
<evidence type="ECO:0000256" key="4">
    <source>
        <dbReference type="ARBA" id="ARBA00023242"/>
    </source>
</evidence>
<sequence length="405" mass="45677">MSKGILVTLREHLKNGDEYHLIDKNNAKTADITSADKIAFGLDAASPEISLSLEDLTDFSIEGKAVVLRVIVHCWMHKDSSAADYLADCQKLHLMNISFLQRNDLLNWLSGQTETSQYITGQNKAVTSTTEATEATVASTEKSNKTAASARTSESKASTTTTTSGLSNIEIIQKDDPVLYKNLQEERTLVDHNSSLRGNKPIDFRYLIKDVELKLIPSLKGSSSKSGRASKGHVSKTKASSKSVLSKEPIILISSATSSMLTLANIKDFLEQSKYVSPKDITVTSNKDTVIVEKKFEKISKPIRFLIVNNPNRFTKPEYWDRLVAVFTTGHTWQFSNYHWNTPQELFQHCNGYYFHFNGDEVPKHVQQWNVQRIALDKHQRFKDIEAVRTFWTSLEKTLLARGYH</sequence>
<protein>
    <submittedName>
        <fullName evidence="7">Accessory factor associated with RNA polymerase II</fullName>
    </submittedName>
</protein>
<dbReference type="GO" id="GO:0016593">
    <property type="term" value="C:Cdc73/Paf1 complex"/>
    <property type="evidence" value="ECO:0007669"/>
    <property type="project" value="InterPro"/>
</dbReference>